<organism evidence="1 2">
    <name type="scientific">Dreissena polymorpha</name>
    <name type="common">Zebra mussel</name>
    <name type="synonym">Mytilus polymorpha</name>
    <dbReference type="NCBI Taxonomy" id="45954"/>
    <lineage>
        <taxon>Eukaryota</taxon>
        <taxon>Metazoa</taxon>
        <taxon>Spiralia</taxon>
        <taxon>Lophotrochozoa</taxon>
        <taxon>Mollusca</taxon>
        <taxon>Bivalvia</taxon>
        <taxon>Autobranchia</taxon>
        <taxon>Heteroconchia</taxon>
        <taxon>Euheterodonta</taxon>
        <taxon>Imparidentia</taxon>
        <taxon>Neoheterodontei</taxon>
        <taxon>Myida</taxon>
        <taxon>Dreissenoidea</taxon>
        <taxon>Dreissenidae</taxon>
        <taxon>Dreissena</taxon>
    </lineage>
</organism>
<protein>
    <submittedName>
        <fullName evidence="1">Uncharacterized protein</fullName>
    </submittedName>
</protein>
<evidence type="ECO:0000313" key="2">
    <source>
        <dbReference type="Proteomes" id="UP000828390"/>
    </source>
</evidence>
<gene>
    <name evidence="1" type="ORF">DPMN_124075</name>
</gene>
<comment type="caution">
    <text evidence="1">The sequence shown here is derived from an EMBL/GenBank/DDBJ whole genome shotgun (WGS) entry which is preliminary data.</text>
</comment>
<name>A0A9D4GRK1_DREPO</name>
<dbReference type="AlphaFoldDB" id="A0A9D4GRK1"/>
<reference evidence="1" key="2">
    <citation type="submission" date="2020-11" db="EMBL/GenBank/DDBJ databases">
        <authorList>
            <person name="McCartney M.A."/>
            <person name="Auch B."/>
            <person name="Kono T."/>
            <person name="Mallez S."/>
            <person name="Becker A."/>
            <person name="Gohl D.M."/>
            <person name="Silverstein K.A.T."/>
            <person name="Koren S."/>
            <person name="Bechman K.B."/>
            <person name="Herman A."/>
            <person name="Abrahante J.E."/>
            <person name="Garbe J."/>
        </authorList>
    </citation>
    <scope>NUCLEOTIDE SEQUENCE</scope>
    <source>
        <strain evidence="1">Duluth1</strain>
        <tissue evidence="1">Whole animal</tissue>
    </source>
</reference>
<sequence>MVSLRYLVSKRAVHLQVEFTDDGFRDNFNGFGFQVENADRNYVSVSSAVK</sequence>
<evidence type="ECO:0000313" key="1">
    <source>
        <dbReference type="EMBL" id="KAH3822301.1"/>
    </source>
</evidence>
<keyword evidence="2" id="KW-1185">Reference proteome</keyword>
<dbReference type="Proteomes" id="UP000828390">
    <property type="component" value="Unassembled WGS sequence"/>
</dbReference>
<dbReference type="EMBL" id="JAIWYP010000005">
    <property type="protein sequence ID" value="KAH3822301.1"/>
    <property type="molecule type" value="Genomic_DNA"/>
</dbReference>
<proteinExistence type="predicted"/>
<reference evidence="1" key="1">
    <citation type="journal article" date="2019" name="bioRxiv">
        <title>The Genome of the Zebra Mussel, Dreissena polymorpha: A Resource for Invasive Species Research.</title>
        <authorList>
            <person name="McCartney M.A."/>
            <person name="Auch B."/>
            <person name="Kono T."/>
            <person name="Mallez S."/>
            <person name="Zhang Y."/>
            <person name="Obille A."/>
            <person name="Becker A."/>
            <person name="Abrahante J.E."/>
            <person name="Garbe J."/>
            <person name="Badalamenti J.P."/>
            <person name="Herman A."/>
            <person name="Mangelson H."/>
            <person name="Liachko I."/>
            <person name="Sullivan S."/>
            <person name="Sone E.D."/>
            <person name="Koren S."/>
            <person name="Silverstein K.A.T."/>
            <person name="Beckman K.B."/>
            <person name="Gohl D.M."/>
        </authorList>
    </citation>
    <scope>NUCLEOTIDE SEQUENCE</scope>
    <source>
        <strain evidence="1">Duluth1</strain>
        <tissue evidence="1">Whole animal</tissue>
    </source>
</reference>
<accession>A0A9D4GRK1</accession>